<dbReference type="EC" id="3.1.-.-" evidence="10"/>
<proteinExistence type="inferred from homology"/>
<dbReference type="GO" id="GO:0003677">
    <property type="term" value="F:DNA binding"/>
    <property type="evidence" value="ECO:0007669"/>
    <property type="project" value="UniProtKB-KW"/>
</dbReference>
<dbReference type="GO" id="GO:0051607">
    <property type="term" value="P:defense response to virus"/>
    <property type="evidence" value="ECO:0007669"/>
    <property type="project" value="UniProtKB-UniRule"/>
</dbReference>
<feature type="binding site" evidence="10">
    <location>
        <position position="243"/>
    </location>
    <ligand>
        <name>Mn(2+)</name>
        <dbReference type="ChEBI" id="CHEBI:29035"/>
    </ligand>
</feature>
<dbReference type="Proteomes" id="UP000242881">
    <property type="component" value="Unassembled WGS sequence"/>
</dbReference>
<evidence type="ECO:0000256" key="6">
    <source>
        <dbReference type="ARBA" id="ARBA00023118"/>
    </source>
</evidence>
<dbReference type="HAMAP" id="MF_01470">
    <property type="entry name" value="Cas1"/>
    <property type="match status" value="1"/>
</dbReference>
<protein>
    <recommendedName>
        <fullName evidence="10">CRISPR-associated endonuclease Cas1</fullName>
        <ecNumber evidence="10">3.1.-.-</ecNumber>
    </recommendedName>
</protein>
<evidence type="ECO:0000256" key="9">
    <source>
        <dbReference type="ARBA" id="ARBA00038592"/>
    </source>
</evidence>
<comment type="similarity">
    <text evidence="10">Belongs to the CRISPR-associated endonuclease Cas1 family.</text>
</comment>
<dbReference type="GO" id="GO:0046872">
    <property type="term" value="F:metal ion binding"/>
    <property type="evidence" value="ECO:0007669"/>
    <property type="project" value="UniProtKB-UniRule"/>
</dbReference>
<evidence type="ECO:0000256" key="3">
    <source>
        <dbReference type="ARBA" id="ARBA00022759"/>
    </source>
</evidence>
<name>A0A2J6WGE1_9BACT</name>
<dbReference type="AlphaFoldDB" id="A0A2J6WGE1"/>
<dbReference type="RefSeq" id="WP_424604885.1">
    <property type="nucleotide sequence ID" value="NZ_JBNAVA010000002.1"/>
</dbReference>
<evidence type="ECO:0000313" key="12">
    <source>
        <dbReference type="Proteomes" id="UP000242881"/>
    </source>
</evidence>
<comment type="cofactor">
    <cofactor evidence="10">
        <name>Mg(2+)</name>
        <dbReference type="ChEBI" id="CHEBI:18420"/>
    </cofactor>
    <cofactor evidence="10">
        <name>Mn(2+)</name>
        <dbReference type="ChEBI" id="CHEBI:29035"/>
    </cofactor>
</comment>
<dbReference type="PANTHER" id="PTHR34353:SF2">
    <property type="entry name" value="CRISPR-ASSOCIATED ENDONUCLEASE CAS1 1"/>
    <property type="match status" value="1"/>
</dbReference>
<dbReference type="Pfam" id="PF01867">
    <property type="entry name" value="Cas_Cas1"/>
    <property type="match status" value="1"/>
</dbReference>
<dbReference type="InterPro" id="IPR050646">
    <property type="entry name" value="Cas1"/>
</dbReference>
<dbReference type="Gene3D" id="3.100.10.20">
    <property type="entry name" value="CRISPR-associated endonuclease Cas1, N-terminal domain"/>
    <property type="match status" value="1"/>
</dbReference>
<dbReference type="InterPro" id="IPR042211">
    <property type="entry name" value="CRISPR-assoc_Cas1_N"/>
</dbReference>
<dbReference type="InterPro" id="IPR002729">
    <property type="entry name" value="CRISPR-assoc_Cas1"/>
</dbReference>
<evidence type="ECO:0000256" key="1">
    <source>
        <dbReference type="ARBA" id="ARBA00022722"/>
    </source>
</evidence>
<sequence>MQLVINTYGAFIQKNGNCFRVKIEDKVLDISANKISSILISTSATITTDVIKHALEHNIDIVFLDDFGDPYGRIWHPKLGSTTLIRRKQLEISEKEEGLKLAISWIENKFQNQIELLKKLRETRPQRSAEITSYIEKLKNIQNKLKTLSGTIDDCRNYLLSIEGEGGRVYFEYISNLMPDKYKFEGRSRNPAKDAFNALLNYAYGVLYSKVEKACIIAGLDPYVGIIHTDHYNKKSFVFDLIENYRIWADSIVINMIAGRKVKDDFFEASGEGIKLNKEGKSELISELNNYLDEKIRYKGRNVKREYVIQLDCHSIANSLIEDKENE</sequence>
<evidence type="ECO:0000256" key="2">
    <source>
        <dbReference type="ARBA" id="ARBA00022723"/>
    </source>
</evidence>
<comment type="caution">
    <text evidence="11">The sequence shown here is derived from an EMBL/GenBank/DDBJ whole genome shotgun (WGS) entry which is preliminary data.</text>
</comment>
<keyword evidence="2 10" id="KW-0479">Metal-binding</keyword>
<dbReference type="InterPro" id="IPR042206">
    <property type="entry name" value="CRISPR-assoc_Cas1_C"/>
</dbReference>
<gene>
    <name evidence="10 11" type="primary">cas1</name>
    <name evidence="11" type="ORF">C0187_06980</name>
</gene>
<keyword evidence="5 10" id="KW-0460">Magnesium</keyword>
<reference evidence="11 12" key="1">
    <citation type="submission" date="2018-01" db="EMBL/GenBank/DDBJ databases">
        <title>Metagenomic assembled genomes from two thermal pools in the Uzon Caldera, Kamchatka, Russia.</title>
        <authorList>
            <person name="Wilkins L."/>
            <person name="Ettinger C."/>
        </authorList>
    </citation>
    <scope>NUCLEOTIDE SEQUENCE [LARGE SCALE GENOMIC DNA]</scope>
    <source>
        <strain evidence="11">ZAV-05</strain>
    </source>
</reference>
<keyword evidence="7 10" id="KW-0238">DNA-binding</keyword>
<evidence type="ECO:0000313" key="11">
    <source>
        <dbReference type="EMBL" id="PMP69429.1"/>
    </source>
</evidence>
<dbReference type="Gene3D" id="1.20.120.920">
    <property type="entry name" value="CRISPR-associated endonuclease Cas1, C-terminal domain"/>
    <property type="match status" value="1"/>
</dbReference>
<dbReference type="GO" id="GO:0016787">
    <property type="term" value="F:hydrolase activity"/>
    <property type="evidence" value="ECO:0007669"/>
    <property type="project" value="UniProtKB-KW"/>
</dbReference>
<dbReference type="NCBIfam" id="TIGR00287">
    <property type="entry name" value="cas1"/>
    <property type="match status" value="1"/>
</dbReference>
<keyword evidence="4 10" id="KW-0378">Hydrolase</keyword>
<evidence type="ECO:0000256" key="8">
    <source>
        <dbReference type="ARBA" id="ARBA00023211"/>
    </source>
</evidence>
<accession>A0A2J6WGE1</accession>
<dbReference type="GO" id="GO:0043571">
    <property type="term" value="P:maintenance of CRISPR repeat elements"/>
    <property type="evidence" value="ECO:0007669"/>
    <property type="project" value="UniProtKB-UniRule"/>
</dbReference>
<evidence type="ECO:0000256" key="4">
    <source>
        <dbReference type="ARBA" id="ARBA00022801"/>
    </source>
</evidence>
<evidence type="ECO:0000256" key="7">
    <source>
        <dbReference type="ARBA" id="ARBA00023125"/>
    </source>
</evidence>
<keyword evidence="6 10" id="KW-0051">Antiviral defense</keyword>
<keyword evidence="8 10" id="KW-0464">Manganese</keyword>
<keyword evidence="1 10" id="KW-0540">Nuclease</keyword>
<feature type="binding site" evidence="10">
    <location>
        <position position="163"/>
    </location>
    <ligand>
        <name>Mn(2+)</name>
        <dbReference type="ChEBI" id="CHEBI:29035"/>
    </ligand>
</feature>
<comment type="function">
    <text evidence="10">CRISPR (clustered regularly interspaced short palindromic repeat), is an adaptive immune system that provides protection against mobile genetic elements (viruses, transposable elements and conjugative plasmids). CRISPR clusters contain spacers, sequences complementary to antecedent mobile elements, and target invading nucleic acids. CRISPR clusters are transcribed and processed into CRISPR RNA (crRNA). Acts as a dsDNA endonuclease. Involved in the integration of spacer DNA into the CRISPR cassette.</text>
</comment>
<organism evidence="11 12">
    <name type="scientific">Calditerrivibrio nitroreducens</name>
    <dbReference type="NCBI Taxonomy" id="477976"/>
    <lineage>
        <taxon>Bacteria</taxon>
        <taxon>Pseudomonadati</taxon>
        <taxon>Deferribacterota</taxon>
        <taxon>Deferribacteres</taxon>
        <taxon>Deferribacterales</taxon>
        <taxon>Calditerrivibrionaceae</taxon>
    </lineage>
</organism>
<dbReference type="EMBL" id="PNIN01000072">
    <property type="protein sequence ID" value="PMP69429.1"/>
    <property type="molecule type" value="Genomic_DNA"/>
</dbReference>
<feature type="binding site" evidence="10">
    <location>
        <position position="228"/>
    </location>
    <ligand>
        <name>Mn(2+)</name>
        <dbReference type="ChEBI" id="CHEBI:29035"/>
    </ligand>
</feature>
<evidence type="ECO:0000256" key="5">
    <source>
        <dbReference type="ARBA" id="ARBA00022842"/>
    </source>
</evidence>
<dbReference type="CDD" id="cd09634">
    <property type="entry name" value="Cas1_I-II-III"/>
    <property type="match status" value="1"/>
</dbReference>
<dbReference type="GO" id="GO:0004519">
    <property type="term" value="F:endonuclease activity"/>
    <property type="evidence" value="ECO:0007669"/>
    <property type="project" value="UniProtKB-UniRule"/>
</dbReference>
<comment type="subunit">
    <text evidence="9 10">Homodimer, forms a heterotetramer with a Cas2 homodimer.</text>
</comment>
<keyword evidence="3 10" id="KW-0255">Endonuclease</keyword>
<dbReference type="PANTHER" id="PTHR34353">
    <property type="entry name" value="CRISPR-ASSOCIATED ENDONUCLEASE CAS1 1"/>
    <property type="match status" value="1"/>
</dbReference>
<evidence type="ECO:0000256" key="10">
    <source>
        <dbReference type="HAMAP-Rule" id="MF_01470"/>
    </source>
</evidence>